<gene>
    <name evidence="7" type="ORF">GCM10007891_09360</name>
</gene>
<evidence type="ECO:0000256" key="4">
    <source>
        <dbReference type="ARBA" id="ARBA00023002"/>
    </source>
</evidence>
<evidence type="ECO:0000313" key="8">
    <source>
        <dbReference type="Proteomes" id="UP001161423"/>
    </source>
</evidence>
<dbReference type="InterPro" id="IPR000415">
    <property type="entry name" value="Nitroreductase-like"/>
</dbReference>
<evidence type="ECO:0000256" key="1">
    <source>
        <dbReference type="ARBA" id="ARBA00008366"/>
    </source>
</evidence>
<dbReference type="Pfam" id="PF00881">
    <property type="entry name" value="Nitroreductase"/>
    <property type="match status" value="1"/>
</dbReference>
<dbReference type="RefSeq" id="WP_284722595.1">
    <property type="nucleotide sequence ID" value="NZ_BSND01000003.1"/>
</dbReference>
<name>A0ABQ5TU75_9GAMM</name>
<dbReference type="InterPro" id="IPR029479">
    <property type="entry name" value="Nitroreductase"/>
</dbReference>
<dbReference type="PIRSF" id="PIRSF005426">
    <property type="entry name" value="Frp"/>
    <property type="match status" value="1"/>
</dbReference>
<organism evidence="7 8">
    <name type="scientific">Methylophaga thalassica</name>
    <dbReference type="NCBI Taxonomy" id="40223"/>
    <lineage>
        <taxon>Bacteria</taxon>
        <taxon>Pseudomonadati</taxon>
        <taxon>Pseudomonadota</taxon>
        <taxon>Gammaproteobacteria</taxon>
        <taxon>Thiotrichales</taxon>
        <taxon>Piscirickettsiaceae</taxon>
        <taxon>Methylophaga</taxon>
    </lineage>
</organism>
<dbReference type="SUPFAM" id="SSF55469">
    <property type="entry name" value="FMN-dependent nitroreductase-like"/>
    <property type="match status" value="1"/>
</dbReference>
<keyword evidence="4 5" id="KW-0560">Oxidoreductase</keyword>
<keyword evidence="5" id="KW-0521">NADP</keyword>
<keyword evidence="8" id="KW-1185">Reference proteome</keyword>
<feature type="domain" description="Nitroreductase" evidence="6">
    <location>
        <begin position="9"/>
        <end position="163"/>
    </location>
</feature>
<keyword evidence="2 5" id="KW-0285">Flavoprotein</keyword>
<dbReference type="InterPro" id="IPR016446">
    <property type="entry name" value="Flavin_OxRdtase_Frp"/>
</dbReference>
<evidence type="ECO:0000256" key="5">
    <source>
        <dbReference type="PIRNR" id="PIRNR005426"/>
    </source>
</evidence>
<comment type="similarity">
    <text evidence="1 5">Belongs to the flavin oxidoreductase frp family.</text>
</comment>
<keyword evidence="3 5" id="KW-0288">FMN</keyword>
<evidence type="ECO:0000313" key="7">
    <source>
        <dbReference type="EMBL" id="GLP99082.1"/>
    </source>
</evidence>
<dbReference type="CDD" id="cd02146">
    <property type="entry name" value="NfsA-like"/>
    <property type="match status" value="1"/>
</dbReference>
<dbReference type="Proteomes" id="UP001161423">
    <property type="component" value="Unassembled WGS sequence"/>
</dbReference>
<sequence length="243" mass="27414">MNDTIALLKNHRSIREFTPEPVSDELVREIIDAAGWSATSNFVQAYTVIRVRNPQTRQQIAELAGSQTWVETSPVFLVFCADLKRSQAACDYESQEMVSGYTEQFIIATVDVSLAAQNAMIAAESLGLGGVFIGGIRNNPEQVSELLKLPEQVYPVFGMCLGYPAASPEQKPRLPVDVILKEESYQQDKSELEQYNEMCKAYYQNRSSGARDETWTHQIATMMSKPMRPHMKVFLEKKGFKFK</sequence>
<evidence type="ECO:0000256" key="3">
    <source>
        <dbReference type="ARBA" id="ARBA00022643"/>
    </source>
</evidence>
<dbReference type="NCBIfam" id="NF008033">
    <property type="entry name" value="PRK10765.1"/>
    <property type="match status" value="1"/>
</dbReference>
<dbReference type="Gene3D" id="3.40.109.10">
    <property type="entry name" value="NADH Oxidase"/>
    <property type="match status" value="1"/>
</dbReference>
<evidence type="ECO:0000256" key="2">
    <source>
        <dbReference type="ARBA" id="ARBA00022630"/>
    </source>
</evidence>
<comment type="caution">
    <text evidence="7">The sequence shown here is derived from an EMBL/GenBank/DDBJ whole genome shotgun (WGS) entry which is preliminary data.</text>
</comment>
<proteinExistence type="inferred from homology"/>
<evidence type="ECO:0000259" key="6">
    <source>
        <dbReference type="Pfam" id="PF00881"/>
    </source>
</evidence>
<dbReference type="PANTHER" id="PTHR43425">
    <property type="entry name" value="OXYGEN-INSENSITIVE NADPH NITROREDUCTASE"/>
    <property type="match status" value="1"/>
</dbReference>
<accession>A0ABQ5TU75</accession>
<protein>
    <submittedName>
        <fullName evidence="7">NADPH-dependent oxidoreductase</fullName>
    </submittedName>
</protein>
<dbReference type="EMBL" id="BSND01000003">
    <property type="protein sequence ID" value="GLP99082.1"/>
    <property type="molecule type" value="Genomic_DNA"/>
</dbReference>
<reference evidence="7" key="2">
    <citation type="submission" date="2023-01" db="EMBL/GenBank/DDBJ databases">
        <title>Draft genome sequence of Methylophaga thalassica strain NBRC 102424.</title>
        <authorList>
            <person name="Sun Q."/>
            <person name="Mori K."/>
        </authorList>
    </citation>
    <scope>NUCLEOTIDE SEQUENCE</scope>
    <source>
        <strain evidence="7">NBRC 102424</strain>
    </source>
</reference>
<reference evidence="7" key="1">
    <citation type="journal article" date="2014" name="Int. J. Syst. Evol. Microbiol.">
        <title>Complete genome of a new Firmicutes species belonging to the dominant human colonic microbiota ('Ruminococcus bicirculans') reveals two chromosomes and a selective capacity to utilize plant glucans.</title>
        <authorList>
            <consortium name="NISC Comparative Sequencing Program"/>
            <person name="Wegmann U."/>
            <person name="Louis P."/>
            <person name="Goesmann A."/>
            <person name="Henrissat B."/>
            <person name="Duncan S.H."/>
            <person name="Flint H.J."/>
        </authorList>
    </citation>
    <scope>NUCLEOTIDE SEQUENCE</scope>
    <source>
        <strain evidence="7">NBRC 102424</strain>
    </source>
</reference>
<dbReference type="PANTHER" id="PTHR43425:SF2">
    <property type="entry name" value="OXYGEN-INSENSITIVE NADPH NITROREDUCTASE"/>
    <property type="match status" value="1"/>
</dbReference>